<keyword evidence="3" id="KW-1185">Reference proteome</keyword>
<organism evidence="2 3">
    <name type="scientific">Hamadaea flava</name>
    <dbReference type="NCBI Taxonomy" id="1742688"/>
    <lineage>
        <taxon>Bacteria</taxon>
        <taxon>Bacillati</taxon>
        <taxon>Actinomycetota</taxon>
        <taxon>Actinomycetes</taxon>
        <taxon>Micromonosporales</taxon>
        <taxon>Micromonosporaceae</taxon>
        <taxon>Hamadaea</taxon>
    </lineage>
</organism>
<feature type="chain" id="PRO_5046163215" description="Secreted protein" evidence="1">
    <location>
        <begin position="29"/>
        <end position="238"/>
    </location>
</feature>
<proteinExistence type="predicted"/>
<dbReference type="Proteomes" id="UP001595816">
    <property type="component" value="Unassembled WGS sequence"/>
</dbReference>
<reference evidence="3" key="1">
    <citation type="journal article" date="2019" name="Int. J. Syst. Evol. Microbiol.">
        <title>The Global Catalogue of Microorganisms (GCM) 10K type strain sequencing project: providing services to taxonomists for standard genome sequencing and annotation.</title>
        <authorList>
            <consortium name="The Broad Institute Genomics Platform"/>
            <consortium name="The Broad Institute Genome Sequencing Center for Infectious Disease"/>
            <person name="Wu L."/>
            <person name="Ma J."/>
        </authorList>
    </citation>
    <scope>NUCLEOTIDE SEQUENCE [LARGE SCALE GENOMIC DNA]</scope>
    <source>
        <strain evidence="3">CGMCC 4.7289</strain>
    </source>
</reference>
<accession>A0ABV8LNJ3</accession>
<sequence length="238" mass="25147">MAQRMLSRALAVGVIASAILSAAGSAYAQDDKPSDPKKGCVIEYVDDNGKTIGKKTVPHGTKLGGGVFTCNNGEWEFFWIPFETVVSGTADTVVVDVKEQVKDVLGVQVDTREGQLQVREMLSAVEYLYGERADEPGGALVLDTAGREDDLTADDLTALFDGGEVTGVRVLAAAKPGLETTLGELGELGGGDDGTGVMARKVAIQLYGSRYWFVGTINCKKLPNGNQSCVIDGSIVKR</sequence>
<evidence type="ECO:0000313" key="3">
    <source>
        <dbReference type="Proteomes" id="UP001595816"/>
    </source>
</evidence>
<dbReference type="RefSeq" id="WP_382189933.1">
    <property type="nucleotide sequence ID" value="NZ_JBHSAY010000008.1"/>
</dbReference>
<feature type="signal peptide" evidence="1">
    <location>
        <begin position="1"/>
        <end position="28"/>
    </location>
</feature>
<evidence type="ECO:0008006" key="4">
    <source>
        <dbReference type="Google" id="ProtNLM"/>
    </source>
</evidence>
<gene>
    <name evidence="2" type="ORF">ACFOZ4_14565</name>
</gene>
<comment type="caution">
    <text evidence="2">The sequence shown here is derived from an EMBL/GenBank/DDBJ whole genome shotgun (WGS) entry which is preliminary data.</text>
</comment>
<protein>
    <recommendedName>
        <fullName evidence="4">Secreted protein</fullName>
    </recommendedName>
</protein>
<keyword evidence="1" id="KW-0732">Signal</keyword>
<dbReference type="EMBL" id="JBHSAY010000008">
    <property type="protein sequence ID" value="MFC4131829.1"/>
    <property type="molecule type" value="Genomic_DNA"/>
</dbReference>
<evidence type="ECO:0000313" key="2">
    <source>
        <dbReference type="EMBL" id="MFC4131829.1"/>
    </source>
</evidence>
<name>A0ABV8LNJ3_9ACTN</name>
<evidence type="ECO:0000256" key="1">
    <source>
        <dbReference type="SAM" id="SignalP"/>
    </source>
</evidence>